<dbReference type="AlphaFoldDB" id="A0A7G1HYK5"/>
<gene>
    <name evidence="1" type="ORF">Cop2CBH44_16410</name>
</gene>
<evidence type="ECO:0000313" key="1">
    <source>
        <dbReference type="EMBL" id="BCI63288.1"/>
    </source>
</evidence>
<dbReference type="Pfam" id="PF09719">
    <property type="entry name" value="C_GCAxxG_C_C"/>
    <property type="match status" value="1"/>
</dbReference>
<keyword evidence="2" id="KW-1185">Reference proteome</keyword>
<evidence type="ECO:0008006" key="3">
    <source>
        <dbReference type="Google" id="ProtNLM"/>
    </source>
</evidence>
<dbReference type="Proteomes" id="UP000594042">
    <property type="component" value="Chromosome"/>
</dbReference>
<dbReference type="RefSeq" id="WP_021931986.1">
    <property type="nucleotide sequence ID" value="NZ_AP023322.1"/>
</dbReference>
<organism evidence="1 2">
    <name type="scientific">Coprobacter secundus subsp. similis</name>
    <dbReference type="NCBI Taxonomy" id="2751153"/>
    <lineage>
        <taxon>Bacteria</taxon>
        <taxon>Pseudomonadati</taxon>
        <taxon>Bacteroidota</taxon>
        <taxon>Bacteroidia</taxon>
        <taxon>Bacteroidales</taxon>
        <taxon>Barnesiellaceae</taxon>
        <taxon>Coprobacter</taxon>
    </lineage>
</organism>
<dbReference type="InterPro" id="IPR010181">
    <property type="entry name" value="CGCAxxGCC_motif"/>
</dbReference>
<accession>A0A7G1HYK5</accession>
<name>A0A7G1HYK5_9BACT</name>
<dbReference type="NCBIfam" id="TIGR01909">
    <property type="entry name" value="C_GCAxxG_C_C"/>
    <property type="match status" value="1"/>
</dbReference>
<protein>
    <recommendedName>
        <fullName evidence="3">C_GCAxxG_C_C family protein</fullName>
    </recommendedName>
</protein>
<sequence length="157" mass="17465">MKIDVEERSRRAKAFFLDGYNCSQSVFLAYCDLFGIDERFGATLVAPLGGGMGRLREVCGTVSASFIIAGLKYPAGIPANTPEGKEAKTKNYTVIQELAERFKKENGSIVCRELLGLTKKKDDPIPSDRTEEYYKRRPCAEYVAIAARIIGEKLNEE</sequence>
<reference evidence="2" key="1">
    <citation type="submission" date="2020-07" db="EMBL/GenBank/DDBJ databases">
        <title>Complete genome sequencing of Coprobacter sp. strain 2CBH44.</title>
        <authorList>
            <person name="Sakamoto M."/>
            <person name="Murakami T."/>
            <person name="Mori H."/>
        </authorList>
    </citation>
    <scope>NUCLEOTIDE SEQUENCE [LARGE SCALE GENOMIC DNA]</scope>
    <source>
        <strain evidence="2">2CBH44</strain>
    </source>
</reference>
<evidence type="ECO:0000313" key="2">
    <source>
        <dbReference type="Proteomes" id="UP000594042"/>
    </source>
</evidence>
<dbReference type="KEGG" id="copr:Cop2CBH44_16410"/>
<proteinExistence type="predicted"/>
<dbReference type="EMBL" id="AP023322">
    <property type="protein sequence ID" value="BCI63288.1"/>
    <property type="molecule type" value="Genomic_DNA"/>
</dbReference>